<protein>
    <submittedName>
        <fullName evidence="1">Uncharacterized protein</fullName>
    </submittedName>
</protein>
<evidence type="ECO:0000313" key="1">
    <source>
        <dbReference type="EMBL" id="PRY06862.1"/>
    </source>
</evidence>
<keyword evidence="2" id="KW-1185">Reference proteome</keyword>
<dbReference type="AlphaFoldDB" id="A0A2T0QQ28"/>
<evidence type="ECO:0000313" key="2">
    <source>
        <dbReference type="Proteomes" id="UP000238083"/>
    </source>
</evidence>
<dbReference type="EMBL" id="PVZF01000031">
    <property type="protein sequence ID" value="PRY06862.1"/>
    <property type="molecule type" value="Genomic_DNA"/>
</dbReference>
<comment type="caution">
    <text evidence="1">The sequence shown here is derived from an EMBL/GenBank/DDBJ whole genome shotgun (WGS) entry which is preliminary data.</text>
</comment>
<reference evidence="1 2" key="1">
    <citation type="submission" date="2018-03" db="EMBL/GenBank/DDBJ databases">
        <title>Genomic Encyclopedia of Archaeal and Bacterial Type Strains, Phase II (KMG-II): from individual species to whole genera.</title>
        <authorList>
            <person name="Goeker M."/>
        </authorList>
    </citation>
    <scope>NUCLEOTIDE SEQUENCE [LARGE SCALE GENOMIC DNA]</scope>
    <source>
        <strain evidence="1 2">DSM 19711</strain>
    </source>
</reference>
<dbReference type="Proteomes" id="UP000238083">
    <property type="component" value="Unassembled WGS sequence"/>
</dbReference>
<sequence length="70" mass="7797">MVGGWWCRLLDRSLEPVGSRIATGLGPVWFAASDGEHLAIEDNGFLRILDTDGRERVGWAITCAPWRTIQ</sequence>
<proteinExistence type="predicted"/>
<name>A0A2T0QQ28_9ACTN</name>
<accession>A0A2T0QQ28</accession>
<gene>
    <name evidence="1" type="ORF">CLV37_13112</name>
</gene>
<organism evidence="1 2">
    <name type="scientific">Kineococcus rhizosphaerae</name>
    <dbReference type="NCBI Taxonomy" id="559628"/>
    <lineage>
        <taxon>Bacteria</taxon>
        <taxon>Bacillati</taxon>
        <taxon>Actinomycetota</taxon>
        <taxon>Actinomycetes</taxon>
        <taxon>Kineosporiales</taxon>
        <taxon>Kineosporiaceae</taxon>
        <taxon>Kineococcus</taxon>
    </lineage>
</organism>